<dbReference type="PANTHER" id="PTHR43546">
    <property type="entry name" value="UPF0173 METAL-DEPENDENT HYDROLASE MJ1163-RELATED"/>
    <property type="match status" value="1"/>
</dbReference>
<proteinExistence type="predicted"/>
<dbReference type="PANTHER" id="PTHR43546:SF3">
    <property type="entry name" value="UPF0173 METAL-DEPENDENT HYDROLASE MJ1163"/>
    <property type="match status" value="1"/>
</dbReference>
<reference evidence="3" key="1">
    <citation type="journal article" date="2019" name="Int. J. Syst. Evol. Microbiol.">
        <title>The Global Catalogue of Microorganisms (GCM) 10K type strain sequencing project: providing services to taxonomists for standard genome sequencing and annotation.</title>
        <authorList>
            <consortium name="The Broad Institute Genomics Platform"/>
            <consortium name="The Broad Institute Genome Sequencing Center for Infectious Disease"/>
            <person name="Wu L."/>
            <person name="Ma J."/>
        </authorList>
    </citation>
    <scope>NUCLEOTIDE SEQUENCE [LARGE SCALE GENOMIC DNA]</scope>
    <source>
        <strain evidence="3">CGMCC 4.7144</strain>
    </source>
</reference>
<dbReference type="SUPFAM" id="SSF56281">
    <property type="entry name" value="Metallo-hydrolase/oxidoreductase"/>
    <property type="match status" value="1"/>
</dbReference>
<dbReference type="Proteomes" id="UP001596226">
    <property type="component" value="Unassembled WGS sequence"/>
</dbReference>
<comment type="caution">
    <text evidence="2">The sequence shown here is derived from an EMBL/GenBank/DDBJ whole genome shotgun (WGS) entry which is preliminary data.</text>
</comment>
<dbReference type="InterPro" id="IPR036866">
    <property type="entry name" value="RibonucZ/Hydroxyglut_hydro"/>
</dbReference>
<gene>
    <name evidence="2" type="ORF">ACFQGL_17330</name>
</gene>
<organism evidence="2 3">
    <name type="scientific">Micromonospora vulcania</name>
    <dbReference type="NCBI Taxonomy" id="1441873"/>
    <lineage>
        <taxon>Bacteria</taxon>
        <taxon>Bacillati</taxon>
        <taxon>Actinomycetota</taxon>
        <taxon>Actinomycetes</taxon>
        <taxon>Micromonosporales</taxon>
        <taxon>Micromonosporaceae</taxon>
        <taxon>Micromonospora</taxon>
    </lineage>
</organism>
<keyword evidence="3" id="KW-1185">Reference proteome</keyword>
<sequence>MRITRFTHSCVRVEHDGGVLVVDPGTWSEPRALVGADAVLVTHEHTDHVDVLRLAGLGVPVYVPDGARLPDLAPLPVTRVQVGQHFTAAGIPVTAHGGRHAVIHEGQPDCPNLGYLIGDGLYHPGDSLHVPDEPVHTLLVPAQGSWLRLDEAIRFARAVRAERAYTIHDAQLNERGMASVAGWFGETIPGYRHLPPGDTARAP</sequence>
<evidence type="ECO:0000259" key="1">
    <source>
        <dbReference type="SMART" id="SM00849"/>
    </source>
</evidence>
<dbReference type="RefSeq" id="WP_377512946.1">
    <property type="nucleotide sequence ID" value="NZ_JBHSQS010000009.1"/>
</dbReference>
<feature type="domain" description="Metallo-beta-lactamase" evidence="1">
    <location>
        <begin position="7"/>
        <end position="168"/>
    </location>
</feature>
<evidence type="ECO:0000313" key="2">
    <source>
        <dbReference type="EMBL" id="MFC5925109.1"/>
    </source>
</evidence>
<evidence type="ECO:0000313" key="3">
    <source>
        <dbReference type="Proteomes" id="UP001596226"/>
    </source>
</evidence>
<dbReference type="Pfam" id="PF13483">
    <property type="entry name" value="Lactamase_B_3"/>
    <property type="match status" value="1"/>
</dbReference>
<dbReference type="SMART" id="SM00849">
    <property type="entry name" value="Lactamase_B"/>
    <property type="match status" value="1"/>
</dbReference>
<name>A0ABW1H644_9ACTN</name>
<protein>
    <submittedName>
        <fullName evidence="2">MBL fold metallo-hydrolase</fullName>
    </submittedName>
</protein>
<dbReference type="InterPro" id="IPR001279">
    <property type="entry name" value="Metallo-B-lactamas"/>
</dbReference>
<dbReference type="Gene3D" id="3.60.15.10">
    <property type="entry name" value="Ribonuclease Z/Hydroxyacylglutathione hydrolase-like"/>
    <property type="match status" value="1"/>
</dbReference>
<accession>A0ABW1H644</accession>
<dbReference type="InterPro" id="IPR050114">
    <property type="entry name" value="UPF0173_UPF0282_UlaG_hydrolase"/>
</dbReference>
<dbReference type="EMBL" id="JBHSQS010000009">
    <property type="protein sequence ID" value="MFC5925109.1"/>
    <property type="molecule type" value="Genomic_DNA"/>
</dbReference>